<feature type="disulfide bond" evidence="17">
    <location>
        <begin position="383"/>
        <end position="393"/>
    </location>
</feature>
<accession>K7XBE1</accession>
<keyword evidence="12" id="KW-0735">Signal-anchor</keyword>
<dbReference type="GeneID" id="21011911"/>
<evidence type="ECO:0000313" key="20">
    <source>
        <dbReference type="EMBL" id="AFX75117.1"/>
    </source>
</evidence>
<evidence type="ECO:0000256" key="1">
    <source>
        <dbReference type="ARBA" id="ARBA00004208"/>
    </source>
</evidence>
<keyword evidence="6" id="KW-0945">Host-virus interaction</keyword>
<keyword evidence="4" id="KW-1032">Host cell membrane</keyword>
<dbReference type="CDD" id="cd15469">
    <property type="entry name" value="HN"/>
    <property type="match status" value="1"/>
</dbReference>
<dbReference type="GO" id="GO:0019062">
    <property type="term" value="P:virion attachment to host cell"/>
    <property type="evidence" value="ECO:0007669"/>
    <property type="project" value="UniProtKB-KW"/>
</dbReference>
<feature type="transmembrane region" description="Helical" evidence="19">
    <location>
        <begin position="31"/>
        <end position="50"/>
    </location>
</feature>
<dbReference type="GO" id="GO:0004308">
    <property type="term" value="F:exo-alpha-sialidase activity"/>
    <property type="evidence" value="ECO:0007669"/>
    <property type="project" value="InterPro"/>
</dbReference>
<feature type="disulfide bond" evidence="17">
    <location>
        <begin position="243"/>
        <end position="256"/>
    </location>
</feature>
<keyword evidence="15" id="KW-0325">Glycoprotein</keyword>
<evidence type="ECO:0000256" key="14">
    <source>
        <dbReference type="ARBA" id="ARBA00023136"/>
    </source>
</evidence>
<organism evidence="20 21">
    <name type="scientific">Achimota virus 2</name>
    <dbReference type="NCBI Taxonomy" id="1261101"/>
    <lineage>
        <taxon>Viruses</taxon>
        <taxon>Riboviria</taxon>
        <taxon>Orthornavirae</taxon>
        <taxon>Negarnaviricota</taxon>
        <taxon>Haploviricotina</taxon>
        <taxon>Monjiviricetes</taxon>
        <taxon>Mononegavirales</taxon>
        <taxon>Paramyxoviridae</taxon>
        <taxon>Rubulavirinae</taxon>
        <taxon>Pararubulavirus</taxon>
        <taxon>Pararubulavirus accraense</taxon>
    </lineage>
</organism>
<feature type="disulfide bond" evidence="17">
    <location>
        <begin position="466"/>
        <end position="476"/>
    </location>
</feature>
<evidence type="ECO:0000256" key="11">
    <source>
        <dbReference type="ARBA" id="ARBA00022879"/>
    </source>
</evidence>
<evidence type="ECO:0000256" key="9">
    <source>
        <dbReference type="ARBA" id="ARBA00022844"/>
    </source>
</evidence>
<evidence type="ECO:0000256" key="16">
    <source>
        <dbReference type="ARBA" id="ARBA00023296"/>
    </source>
</evidence>
<dbReference type="RefSeq" id="YP_009094465.1">
    <property type="nucleotide sequence ID" value="NC_025404.1"/>
</dbReference>
<dbReference type="GO" id="GO:0046718">
    <property type="term" value="P:symbiont entry into host cell"/>
    <property type="evidence" value="ECO:0007669"/>
    <property type="project" value="UniProtKB-KW"/>
</dbReference>
<name>K7XBE1_9MONO</name>
<keyword evidence="11 18" id="KW-0261">Viral envelope protein</keyword>
<evidence type="ECO:0000256" key="19">
    <source>
        <dbReference type="SAM" id="Phobius"/>
    </source>
</evidence>
<evidence type="ECO:0000256" key="3">
    <source>
        <dbReference type="ARBA" id="ARBA00007701"/>
    </source>
</evidence>
<dbReference type="EMBL" id="JX051320">
    <property type="protein sequence ID" value="AFX75117.1"/>
    <property type="molecule type" value="Viral_cRNA"/>
</dbReference>
<dbReference type="Gene3D" id="2.120.10.10">
    <property type="match status" value="1"/>
</dbReference>
<dbReference type="SUPFAM" id="SSF50939">
    <property type="entry name" value="Sialidases"/>
    <property type="match status" value="1"/>
</dbReference>
<proteinExistence type="inferred from homology"/>
<keyword evidence="7 19" id="KW-0812">Transmembrane</keyword>
<dbReference type="GO" id="GO:0046789">
    <property type="term" value="F:host cell surface receptor binding"/>
    <property type="evidence" value="ECO:0007669"/>
    <property type="project" value="InterPro"/>
</dbReference>
<dbReference type="Pfam" id="PF00423">
    <property type="entry name" value="HN"/>
    <property type="match status" value="1"/>
</dbReference>
<evidence type="ECO:0000256" key="7">
    <source>
        <dbReference type="ARBA" id="ARBA00022692"/>
    </source>
</evidence>
<protein>
    <submittedName>
        <fullName evidence="20">Attachment protein</fullName>
    </submittedName>
</protein>
<reference evidence="20 21" key="1">
    <citation type="journal article" date="2013" name="J. Virol.">
        <title>Novel, Potentially Zoonotic Paramyxoviruses from the African Straw-Colored Fruit Bat Eidolon helvum.</title>
        <authorList>
            <person name="Baker K.S."/>
            <person name="Todd S."/>
            <person name="Marsh G.A."/>
            <person name="Crameri G."/>
            <person name="Barr J."/>
            <person name="Kamins A.O."/>
            <person name="Peel A.J."/>
            <person name="Yu M."/>
            <person name="Hayman D.T."/>
            <person name="Nadjm B."/>
            <person name="Mtove G."/>
            <person name="Amos B."/>
            <person name="Reyburn H."/>
            <person name="Nyarko E."/>
            <person name="Suu-Ire R."/>
            <person name="Murcia P.R."/>
            <person name="Cunningham A.A."/>
            <person name="Wood J.L."/>
            <person name="Wang L.F."/>
        </authorList>
    </citation>
    <scope>NUCLEOTIDE SEQUENCE [LARGE SCALE GENOMIC DNA]</scope>
</reference>
<dbReference type="SMR" id="K7XBE1"/>
<evidence type="ECO:0000256" key="15">
    <source>
        <dbReference type="ARBA" id="ARBA00023180"/>
    </source>
</evidence>
<evidence type="ECO:0000256" key="17">
    <source>
        <dbReference type="PIRSR" id="PIRSR001072-2"/>
    </source>
</evidence>
<keyword evidence="21" id="KW-1185">Reference proteome</keyword>
<keyword evidence="17" id="KW-1015">Disulfide bond</keyword>
<gene>
    <name evidence="20" type="primary">HN</name>
</gene>
<feature type="disulfide bond" evidence="17">
    <location>
        <begin position="191"/>
        <end position="252"/>
    </location>
</feature>
<evidence type="ECO:0000256" key="12">
    <source>
        <dbReference type="ARBA" id="ARBA00022968"/>
    </source>
</evidence>
<dbReference type="PIRSF" id="PIRSF001072">
    <property type="entry name" value="Hemagglut-neuramid_paramyxoV"/>
    <property type="match status" value="1"/>
</dbReference>
<comment type="similarity">
    <text evidence="3 18">Belongs to the paramyxoviruses hemagglutinin-neuraminidase family.</text>
</comment>
<dbReference type="InterPro" id="IPR036278">
    <property type="entry name" value="Sialidase_sf"/>
</dbReference>
<dbReference type="GO" id="GO:0019031">
    <property type="term" value="C:viral envelope"/>
    <property type="evidence" value="ECO:0007669"/>
    <property type="project" value="UniProtKB-KW"/>
</dbReference>
<keyword evidence="16" id="KW-1160">Virus entry into host cell</keyword>
<dbReference type="Proteomes" id="UP000144169">
    <property type="component" value="Segment"/>
</dbReference>
<evidence type="ECO:0000313" key="21">
    <source>
        <dbReference type="Proteomes" id="UP000144169"/>
    </source>
</evidence>
<keyword evidence="8" id="KW-1161">Viral attachment to host cell</keyword>
<keyword evidence="10" id="KW-1043">Host membrane</keyword>
<feature type="disulfide bond" evidence="17">
    <location>
        <begin position="177"/>
        <end position="201"/>
    </location>
</feature>
<keyword evidence="9" id="KW-0946">Virion</keyword>
<keyword evidence="5 18" id="KW-0348">Hemagglutinin</keyword>
<evidence type="ECO:0000256" key="5">
    <source>
        <dbReference type="ARBA" id="ARBA00022546"/>
    </source>
</evidence>
<keyword evidence="13 19" id="KW-1133">Transmembrane helix</keyword>
<evidence type="ECO:0000256" key="13">
    <source>
        <dbReference type="ARBA" id="ARBA00022989"/>
    </source>
</evidence>
<feature type="disulfide bond" evidence="17">
    <location>
        <begin position="546"/>
        <end position="557"/>
    </location>
</feature>
<dbReference type="KEGG" id="vg:21011911"/>
<comment type="subcellular location">
    <subcellularLocation>
        <location evidence="2">Host cell membrane</location>
        <topology evidence="2">Single-pass type II membrane protein</topology>
    </subcellularLocation>
    <subcellularLocation>
        <location evidence="1">Virion membrane</location>
        <topology evidence="1">Single-pass type II membrane protein</topology>
    </subcellularLocation>
</comment>
<evidence type="ECO:0000256" key="2">
    <source>
        <dbReference type="ARBA" id="ARBA00004336"/>
    </source>
</evidence>
<keyword evidence="14 19" id="KW-0472">Membrane</keyword>
<evidence type="ECO:0000256" key="8">
    <source>
        <dbReference type="ARBA" id="ARBA00022804"/>
    </source>
</evidence>
<dbReference type="GO" id="GO:0020002">
    <property type="term" value="C:host cell plasma membrane"/>
    <property type="evidence" value="ECO:0007669"/>
    <property type="project" value="UniProtKB-SubCell"/>
</dbReference>
<evidence type="ECO:0000256" key="10">
    <source>
        <dbReference type="ARBA" id="ARBA00022870"/>
    </source>
</evidence>
<evidence type="ECO:0000256" key="6">
    <source>
        <dbReference type="ARBA" id="ARBA00022581"/>
    </source>
</evidence>
<sequence>MDNSMSISTISLDAQPRIWSRHESRRTWRNIFRITSLVLLGVTVIICIWLCCEVARESELELLASPLGALIMAINTIKSSVVKMTTELNQVTFTTSIILPNKVDQFGQNVVSQVAQLVKQCNAVCRGHQDTPELEQFINQKNPTWILQPNYTTKLTNLHEIDSIIPLVDYPGFSKSCTRFPSFSEGSKFWCFTYAVVKEPCSDISSSIQVVKYGAIKANHSDGNPYLVLGTKVLDDGKFRRGCSITSSLYGCYLLCSTANVSEVNDYAHTPAYPLTLELISKDGITTDLSPTYTVQLDKWSALYPGIGSGVIFKGYLMFPVYGGLPFKSPLISASWVGPGNKWPVDFSCSEDQYSTFNFSNPYSALYSPHFSNNIVVSALFVCPLNENLPYSCEVQVLPQGNLTIGAEGRLYVIDQDLYYYQRSTSWWPYLQLYKLNIRITNRVFRVRSLSLLPIKSTTRPGYGNCTYFKLCPHICVTGVYQSPWLISIRDKRPHEEKNILYFIGWSPDEQIRQNPLVSLCHETACFINRSLATNKTHAGYSESHCVQSFERNKLTCTVFYELTAKPWAEMRVQSLLFQVDFL</sequence>
<dbReference type="OrthoDB" id="12739at10239"/>
<evidence type="ECO:0000256" key="18">
    <source>
        <dbReference type="RuleBase" id="RU004216"/>
    </source>
</evidence>
<dbReference type="GO" id="GO:0055036">
    <property type="term" value="C:virion membrane"/>
    <property type="evidence" value="ECO:0007669"/>
    <property type="project" value="UniProtKB-SubCell"/>
</dbReference>
<dbReference type="InterPro" id="IPR000665">
    <property type="entry name" value="Hemagglutn/HN"/>
</dbReference>
<dbReference type="InterPro" id="IPR016285">
    <property type="entry name" value="Hemagglutn-neuramid"/>
</dbReference>
<evidence type="ECO:0000256" key="4">
    <source>
        <dbReference type="ARBA" id="ARBA00022511"/>
    </source>
</evidence>